<proteinExistence type="inferred from homology"/>
<reference evidence="7" key="1">
    <citation type="submission" date="2011-03" db="EMBL/GenBank/DDBJ databases">
        <title>Version 3 of the genome sequence of Otolemur garnettii (Bushbaby).</title>
        <authorList>
            <consortium name="The Broad Institute Genome Sequencing Platform"/>
            <person name="Di Palma F."/>
            <person name="Johnson J."/>
            <person name="Lander E.S."/>
            <person name="Lindblad-Toh K."/>
            <person name="Jaffe D.B."/>
            <person name="Gnerre S."/>
            <person name="MacCallum I."/>
            <person name="Przybylski D."/>
            <person name="Ribeiro F.J."/>
            <person name="Burton J.N."/>
            <person name="Walker B.J."/>
            <person name="Sharpe T."/>
            <person name="Hall G."/>
        </authorList>
    </citation>
    <scope>NUCLEOTIDE SEQUENCE [LARGE SCALE GENOMIC DNA]</scope>
</reference>
<feature type="transmembrane region" description="Helical" evidence="4">
    <location>
        <begin position="251"/>
        <end position="271"/>
    </location>
</feature>
<protein>
    <recommendedName>
        <fullName evidence="5">t-SNARE coiled-coil homology domain-containing protein</fullName>
    </recommendedName>
</protein>
<name>H0XUL4_OTOGA</name>
<dbReference type="SUPFAM" id="SSF47661">
    <property type="entry name" value="t-snare proteins"/>
    <property type="match status" value="1"/>
</dbReference>
<dbReference type="CDD" id="cd00179">
    <property type="entry name" value="SynN"/>
    <property type="match status" value="1"/>
</dbReference>
<reference evidence="6" key="3">
    <citation type="submission" date="2025-09" db="UniProtKB">
        <authorList>
            <consortium name="Ensembl"/>
        </authorList>
    </citation>
    <scope>IDENTIFICATION</scope>
</reference>
<dbReference type="PANTHER" id="PTHR19957">
    <property type="entry name" value="SYNTAXIN"/>
    <property type="match status" value="1"/>
</dbReference>
<keyword evidence="4" id="KW-1133">Transmembrane helix</keyword>
<dbReference type="Gene3D" id="1.20.58.70">
    <property type="match status" value="1"/>
</dbReference>
<dbReference type="HOGENOM" id="CLU_042423_2_2_1"/>
<evidence type="ECO:0000256" key="1">
    <source>
        <dbReference type="ARBA" id="ARBA00009063"/>
    </source>
</evidence>
<dbReference type="STRING" id="30611.ENSOGAP00000019806"/>
<accession>H0XUL4</accession>
<dbReference type="GO" id="GO:0000149">
    <property type="term" value="F:SNARE binding"/>
    <property type="evidence" value="ECO:0007669"/>
    <property type="project" value="TreeGrafter"/>
</dbReference>
<dbReference type="Pfam" id="PF00804">
    <property type="entry name" value="Syntaxin"/>
    <property type="match status" value="1"/>
</dbReference>
<evidence type="ECO:0000313" key="7">
    <source>
        <dbReference type="Proteomes" id="UP000005225"/>
    </source>
</evidence>
<dbReference type="GO" id="GO:0048787">
    <property type="term" value="C:presynaptic active zone membrane"/>
    <property type="evidence" value="ECO:0007669"/>
    <property type="project" value="TreeGrafter"/>
</dbReference>
<dbReference type="Proteomes" id="UP000005225">
    <property type="component" value="Unassembled WGS sequence"/>
</dbReference>
<feature type="domain" description="T-SNARE coiled-coil homology" evidence="5">
    <location>
        <begin position="180"/>
        <end position="229"/>
    </location>
</feature>
<evidence type="ECO:0000256" key="2">
    <source>
        <dbReference type="ARBA" id="ARBA00023054"/>
    </source>
</evidence>
<dbReference type="GO" id="GO:0006886">
    <property type="term" value="P:intracellular protein transport"/>
    <property type="evidence" value="ECO:0007669"/>
    <property type="project" value="TreeGrafter"/>
</dbReference>
<feature type="coiled-coil region" evidence="3">
    <location>
        <begin position="56"/>
        <end position="87"/>
    </location>
</feature>
<dbReference type="InterPro" id="IPR006011">
    <property type="entry name" value="Syntaxin_N"/>
</dbReference>
<dbReference type="PROSITE" id="PS50192">
    <property type="entry name" value="T_SNARE"/>
    <property type="match status" value="1"/>
</dbReference>
<dbReference type="GeneTree" id="ENSGT01030000234627"/>
<dbReference type="GO" id="GO:0008021">
    <property type="term" value="C:synaptic vesicle"/>
    <property type="evidence" value="ECO:0007669"/>
    <property type="project" value="TreeGrafter"/>
</dbReference>
<dbReference type="InterPro" id="IPR010989">
    <property type="entry name" value="SNARE"/>
</dbReference>
<dbReference type="PANTHER" id="PTHR19957:SF36">
    <property type="entry name" value="SYNTAXIN-2"/>
    <property type="match status" value="1"/>
</dbReference>
<dbReference type="SMART" id="SM00397">
    <property type="entry name" value="t_SNARE"/>
    <property type="match status" value="1"/>
</dbReference>
<evidence type="ECO:0000256" key="4">
    <source>
        <dbReference type="SAM" id="Phobius"/>
    </source>
</evidence>
<evidence type="ECO:0000259" key="5">
    <source>
        <dbReference type="PROSITE" id="PS50192"/>
    </source>
</evidence>
<dbReference type="GO" id="GO:0048278">
    <property type="term" value="P:vesicle docking"/>
    <property type="evidence" value="ECO:0007669"/>
    <property type="project" value="TreeGrafter"/>
</dbReference>
<dbReference type="GO" id="GO:0031201">
    <property type="term" value="C:SNARE complex"/>
    <property type="evidence" value="ECO:0007669"/>
    <property type="project" value="TreeGrafter"/>
</dbReference>
<reference evidence="6" key="2">
    <citation type="submission" date="2025-08" db="UniProtKB">
        <authorList>
            <consortium name="Ensembl"/>
        </authorList>
    </citation>
    <scope>IDENTIFICATION</scope>
</reference>
<dbReference type="GO" id="GO:0031629">
    <property type="term" value="P:synaptic vesicle fusion to presynaptic active zone membrane"/>
    <property type="evidence" value="ECO:0007669"/>
    <property type="project" value="TreeGrafter"/>
</dbReference>
<keyword evidence="4" id="KW-0472">Membrane</keyword>
<dbReference type="EMBL" id="AAQR03125199">
    <property type="status" value="NOT_ANNOTATED_CDS"/>
    <property type="molecule type" value="Genomic_DNA"/>
</dbReference>
<dbReference type="Gene3D" id="1.20.5.110">
    <property type="match status" value="1"/>
</dbReference>
<dbReference type="AlphaFoldDB" id="H0XUL4"/>
<dbReference type="GO" id="GO:0005484">
    <property type="term" value="F:SNAP receptor activity"/>
    <property type="evidence" value="ECO:0007669"/>
    <property type="project" value="TreeGrafter"/>
</dbReference>
<sequence>QNDDDGDTIIISEETHFMGNFFLQVEEMRNSISKICQYVQEVKKNHSIILSALNPEGNIKEDLEDLNKEIKKTAHQIQAKLKSIEQNVDQDESGNPTSVYLQIKRTHHSVLSEMFVETMAEKTEAQSLFWECSKGQFQHQLEITGKTTTDEELEEVLKSGRTCVFKNNIISDAQITRQALNEIESHHKDIMKLETRICELHHMFMDMAMFMETQGETINNIERNINAIDYVEHAKEEMKKAIKHCDKVRKIMMWIIIFVMLSFVIIIISPATTLP</sequence>
<comment type="similarity">
    <text evidence="1">Belongs to the syntaxin family.</text>
</comment>
<dbReference type="SMART" id="SM00503">
    <property type="entry name" value="SynN"/>
    <property type="match status" value="1"/>
</dbReference>
<dbReference type="InParanoid" id="H0XUL4"/>
<dbReference type="Ensembl" id="ENSOGAT00000025193.1">
    <property type="protein sequence ID" value="ENSOGAP00000019806.1"/>
    <property type="gene ID" value="ENSOGAG00000030745.1"/>
</dbReference>
<evidence type="ECO:0000313" key="6">
    <source>
        <dbReference type="Ensembl" id="ENSOGAP00000019806.1"/>
    </source>
</evidence>
<evidence type="ECO:0000256" key="3">
    <source>
        <dbReference type="SAM" id="Coils"/>
    </source>
</evidence>
<dbReference type="FunFam" id="1.20.58.70:FF:000011">
    <property type="entry name" value="Syntaxin 4"/>
    <property type="match status" value="1"/>
</dbReference>
<keyword evidence="2 3" id="KW-0175">Coiled coil</keyword>
<dbReference type="InterPro" id="IPR045242">
    <property type="entry name" value="Syntaxin"/>
</dbReference>
<keyword evidence="4" id="KW-0812">Transmembrane</keyword>
<keyword evidence="7" id="KW-1185">Reference proteome</keyword>
<organism evidence="6 7">
    <name type="scientific">Otolemur garnettii</name>
    <name type="common">Small-eared galago</name>
    <name type="synonym">Garnett's greater bushbaby</name>
    <dbReference type="NCBI Taxonomy" id="30611"/>
    <lineage>
        <taxon>Eukaryota</taxon>
        <taxon>Metazoa</taxon>
        <taxon>Chordata</taxon>
        <taxon>Craniata</taxon>
        <taxon>Vertebrata</taxon>
        <taxon>Euteleostomi</taxon>
        <taxon>Mammalia</taxon>
        <taxon>Eutheria</taxon>
        <taxon>Euarchontoglires</taxon>
        <taxon>Primates</taxon>
        <taxon>Strepsirrhini</taxon>
        <taxon>Lorisiformes</taxon>
        <taxon>Galagidae</taxon>
        <taxon>Otolemur</taxon>
    </lineage>
</organism>
<dbReference type="InterPro" id="IPR000727">
    <property type="entry name" value="T_SNARE_dom"/>
</dbReference>
<dbReference type="eggNOG" id="KOG0810">
    <property type="taxonomic scope" value="Eukaryota"/>
</dbReference>